<evidence type="ECO:0008006" key="3">
    <source>
        <dbReference type="Google" id="ProtNLM"/>
    </source>
</evidence>
<proteinExistence type="predicted"/>
<sequence>MLGGSLHDLTRELGGGGRSLQDLLSLNTSLCFCEGFALAVDNNWAQVIVERDSFSVVTRLRSMLTDLSTTATHLASTRAALADHAGFRVHFIGQEANRG</sequence>
<name>A0ABR2PVQ1_9ROSI</name>
<organism evidence="1 2">
    <name type="scientific">Hibiscus sabdariffa</name>
    <name type="common">roselle</name>
    <dbReference type="NCBI Taxonomy" id="183260"/>
    <lineage>
        <taxon>Eukaryota</taxon>
        <taxon>Viridiplantae</taxon>
        <taxon>Streptophyta</taxon>
        <taxon>Embryophyta</taxon>
        <taxon>Tracheophyta</taxon>
        <taxon>Spermatophyta</taxon>
        <taxon>Magnoliopsida</taxon>
        <taxon>eudicotyledons</taxon>
        <taxon>Gunneridae</taxon>
        <taxon>Pentapetalae</taxon>
        <taxon>rosids</taxon>
        <taxon>malvids</taxon>
        <taxon>Malvales</taxon>
        <taxon>Malvaceae</taxon>
        <taxon>Malvoideae</taxon>
        <taxon>Hibiscus</taxon>
    </lineage>
</organism>
<reference evidence="1 2" key="1">
    <citation type="journal article" date="2024" name="G3 (Bethesda)">
        <title>Genome assembly of Hibiscus sabdariffa L. provides insights into metabolisms of medicinal natural products.</title>
        <authorList>
            <person name="Kim T."/>
        </authorList>
    </citation>
    <scope>NUCLEOTIDE SEQUENCE [LARGE SCALE GENOMIC DNA]</scope>
    <source>
        <strain evidence="1">TK-2024</strain>
        <tissue evidence="1">Old leaves</tissue>
    </source>
</reference>
<evidence type="ECO:0000313" key="1">
    <source>
        <dbReference type="EMBL" id="KAK8992526.1"/>
    </source>
</evidence>
<dbReference type="EMBL" id="JBBPBN010000050">
    <property type="protein sequence ID" value="KAK8992526.1"/>
    <property type="molecule type" value="Genomic_DNA"/>
</dbReference>
<comment type="caution">
    <text evidence="1">The sequence shown here is derived from an EMBL/GenBank/DDBJ whole genome shotgun (WGS) entry which is preliminary data.</text>
</comment>
<keyword evidence="2" id="KW-1185">Reference proteome</keyword>
<evidence type="ECO:0000313" key="2">
    <source>
        <dbReference type="Proteomes" id="UP001396334"/>
    </source>
</evidence>
<protein>
    <recommendedName>
        <fullName evidence="3">RNase H type-1 domain-containing protein</fullName>
    </recommendedName>
</protein>
<gene>
    <name evidence="1" type="ORF">V6N11_048604</name>
</gene>
<accession>A0ABR2PVQ1</accession>
<dbReference type="Proteomes" id="UP001396334">
    <property type="component" value="Unassembled WGS sequence"/>
</dbReference>